<dbReference type="PANTHER" id="PTHR12215">
    <property type="entry name" value="PHOSPHOPANTETHEINE TRANSFERASE"/>
    <property type="match status" value="1"/>
</dbReference>
<dbReference type="GO" id="GO:0019878">
    <property type="term" value="P:lysine biosynthetic process via aminoadipic acid"/>
    <property type="evidence" value="ECO:0007669"/>
    <property type="project" value="TreeGrafter"/>
</dbReference>
<comment type="caution">
    <text evidence="2">The sequence shown here is derived from an EMBL/GenBank/DDBJ whole genome shotgun (WGS) entry which is preliminary data.</text>
</comment>
<name>A0A3A1Y554_9GAMM</name>
<keyword evidence="3" id="KW-1185">Reference proteome</keyword>
<sequence length="269" mass="30388">MVFPAADTVYLILGKVEQTQSKPENKKLIAVAKQQILQSLIDETKVLADVSTNSFGRPYFPQEYGMDFNFSHSSSWYALAFCRKERVKSQGQVQLGKLPLGGYLLGVDLEFPYKERKYRNLVASSGKNFQDVFSSQTFASSTYSKLLTSEQDKFYCLWCCREALVKAKGTGIADLNKIYQDPQTLNFSLEGLAAGVIEFYKLTFTLASSDNIGSNSGRSSLYLALYRSSLSKTELCFWQEKQEKLLKLEDYFPEVKVEKLSFVVEEAGL</sequence>
<dbReference type="RefSeq" id="WP_119525648.1">
    <property type="nucleotide sequence ID" value="NZ_NRHC01000104.1"/>
</dbReference>
<keyword evidence="1" id="KW-0808">Transferase</keyword>
<dbReference type="EMBL" id="NRHC01000104">
    <property type="protein sequence ID" value="RIY31297.1"/>
    <property type="molecule type" value="Genomic_DNA"/>
</dbReference>
<dbReference type="PANTHER" id="PTHR12215:SF10">
    <property type="entry name" value="L-AMINOADIPATE-SEMIALDEHYDE DEHYDROGENASE-PHOSPHOPANTETHEINYL TRANSFERASE"/>
    <property type="match status" value="1"/>
</dbReference>
<dbReference type="GO" id="GO:0005829">
    <property type="term" value="C:cytosol"/>
    <property type="evidence" value="ECO:0007669"/>
    <property type="project" value="TreeGrafter"/>
</dbReference>
<dbReference type="Proteomes" id="UP000265691">
    <property type="component" value="Unassembled WGS sequence"/>
</dbReference>
<dbReference type="GO" id="GO:0000287">
    <property type="term" value="F:magnesium ion binding"/>
    <property type="evidence" value="ECO:0007669"/>
    <property type="project" value="InterPro"/>
</dbReference>
<evidence type="ECO:0000313" key="2">
    <source>
        <dbReference type="EMBL" id="RIY31297.1"/>
    </source>
</evidence>
<organism evidence="2 3">
    <name type="scientific">Psittacicella hinzii</name>
    <dbReference type="NCBI Taxonomy" id="2028575"/>
    <lineage>
        <taxon>Bacteria</taxon>
        <taxon>Pseudomonadati</taxon>
        <taxon>Pseudomonadota</taxon>
        <taxon>Gammaproteobacteria</taxon>
        <taxon>Pasteurellales</taxon>
        <taxon>Psittacicellaceae</taxon>
        <taxon>Psittacicella</taxon>
    </lineage>
</organism>
<dbReference type="OrthoDB" id="9808281at2"/>
<gene>
    <name evidence="2" type="ORF">CKF54_07030</name>
</gene>
<dbReference type="AlphaFoldDB" id="A0A3A1Y554"/>
<accession>A0A3A1Y554</accession>
<evidence type="ECO:0000313" key="3">
    <source>
        <dbReference type="Proteomes" id="UP000265691"/>
    </source>
</evidence>
<dbReference type="GO" id="GO:0008897">
    <property type="term" value="F:holo-[acyl-carrier-protein] synthase activity"/>
    <property type="evidence" value="ECO:0007669"/>
    <property type="project" value="InterPro"/>
</dbReference>
<proteinExistence type="predicted"/>
<dbReference type="InterPro" id="IPR050559">
    <property type="entry name" value="P-Pant_transferase_sf"/>
</dbReference>
<dbReference type="Gene3D" id="3.90.470.20">
    <property type="entry name" value="4'-phosphopantetheinyl transferase domain"/>
    <property type="match status" value="2"/>
</dbReference>
<protein>
    <submittedName>
        <fullName evidence="2">Uncharacterized protein</fullName>
    </submittedName>
</protein>
<evidence type="ECO:0000256" key="1">
    <source>
        <dbReference type="ARBA" id="ARBA00022679"/>
    </source>
</evidence>
<dbReference type="InterPro" id="IPR037143">
    <property type="entry name" value="4-PPantetheinyl_Trfase_dom_sf"/>
</dbReference>
<dbReference type="SUPFAM" id="SSF56214">
    <property type="entry name" value="4'-phosphopantetheinyl transferase"/>
    <property type="match status" value="2"/>
</dbReference>
<reference evidence="2 3" key="1">
    <citation type="submission" date="2017-08" db="EMBL/GenBank/DDBJ databases">
        <title>Reclassification of Bisgaard taxon 37 and 44.</title>
        <authorList>
            <person name="Christensen H."/>
        </authorList>
    </citation>
    <scope>NUCLEOTIDE SEQUENCE [LARGE SCALE GENOMIC DNA]</scope>
    <source>
        <strain evidence="2 3">B96_3</strain>
    </source>
</reference>